<dbReference type="EMBL" id="KV428319">
    <property type="protein sequence ID" value="KZT32551.1"/>
    <property type="molecule type" value="Genomic_DNA"/>
</dbReference>
<accession>A0A165XU47</accession>
<dbReference type="STRING" id="1314776.A0A165XU47"/>
<reference evidence="1 2" key="1">
    <citation type="journal article" date="2016" name="Mol. Biol. Evol.">
        <title>Comparative Genomics of Early-Diverging Mushroom-Forming Fungi Provides Insights into the Origins of Lignocellulose Decay Capabilities.</title>
        <authorList>
            <person name="Nagy L.G."/>
            <person name="Riley R."/>
            <person name="Tritt A."/>
            <person name="Adam C."/>
            <person name="Daum C."/>
            <person name="Floudas D."/>
            <person name="Sun H."/>
            <person name="Yadav J.S."/>
            <person name="Pangilinan J."/>
            <person name="Larsson K.H."/>
            <person name="Matsuura K."/>
            <person name="Barry K."/>
            <person name="Labutti K."/>
            <person name="Kuo R."/>
            <person name="Ohm R.A."/>
            <person name="Bhattacharya S.S."/>
            <person name="Shirouzu T."/>
            <person name="Yoshinaga Y."/>
            <person name="Martin F.M."/>
            <person name="Grigoriev I.V."/>
            <person name="Hibbett D.S."/>
        </authorList>
    </citation>
    <scope>NUCLEOTIDE SEQUENCE [LARGE SCALE GENOMIC DNA]</scope>
    <source>
        <strain evidence="1 2">HHB10207 ss-3</strain>
    </source>
</reference>
<organism evidence="1 2">
    <name type="scientific">Sistotremastrum suecicum HHB10207 ss-3</name>
    <dbReference type="NCBI Taxonomy" id="1314776"/>
    <lineage>
        <taxon>Eukaryota</taxon>
        <taxon>Fungi</taxon>
        <taxon>Dikarya</taxon>
        <taxon>Basidiomycota</taxon>
        <taxon>Agaricomycotina</taxon>
        <taxon>Agaricomycetes</taxon>
        <taxon>Sistotremastrales</taxon>
        <taxon>Sistotremastraceae</taxon>
        <taxon>Sistotremastrum</taxon>
    </lineage>
</organism>
<dbReference type="InterPro" id="IPR004242">
    <property type="entry name" value="Transposase_21"/>
</dbReference>
<keyword evidence="2" id="KW-1185">Reference proteome</keyword>
<evidence type="ECO:0000313" key="2">
    <source>
        <dbReference type="Proteomes" id="UP000076798"/>
    </source>
</evidence>
<gene>
    <name evidence="1" type="ORF">SISSUDRAFT_993965</name>
</gene>
<dbReference type="AlphaFoldDB" id="A0A165XU47"/>
<proteinExistence type="predicted"/>
<feature type="non-terminal residue" evidence="1">
    <location>
        <position position="261"/>
    </location>
</feature>
<sequence length="261" mass="29739">MIKSHLGCDAPELDDLLENLKRDPRTVLHRLDLEPRTRAYILCPKCFQCYPEHTKTQRCTFKATPSSQFCDADLFYERVIRGKAQKIPHQKYLHQDLRSWIGRFLSRPEIESALHGDTLVSPDGAMRDIWDGHALREFKDSDGTPFFINHPTLGRYAFSLNVDGFNPYHMKTAGKQVTVTAIYMVCLSLPFDLRYLVENVYLAGVIPGAPKPSLQDINKLLTHLVDDLEVLWRTGANYVTSLSPNGRHVRCALIPVVCDMP</sequence>
<dbReference type="Pfam" id="PF02992">
    <property type="entry name" value="Transposase_21"/>
    <property type="match status" value="1"/>
</dbReference>
<dbReference type="Proteomes" id="UP000076798">
    <property type="component" value="Unassembled WGS sequence"/>
</dbReference>
<protein>
    <submittedName>
        <fullName evidence="1">Uncharacterized protein</fullName>
    </submittedName>
</protein>
<dbReference type="OrthoDB" id="3253623at2759"/>
<evidence type="ECO:0000313" key="1">
    <source>
        <dbReference type="EMBL" id="KZT32551.1"/>
    </source>
</evidence>
<name>A0A165XU47_9AGAM</name>